<feature type="compositionally biased region" description="Basic residues" evidence="1">
    <location>
        <begin position="1"/>
        <end position="18"/>
    </location>
</feature>
<feature type="region of interest" description="Disordered" evidence="1">
    <location>
        <begin position="1"/>
        <end position="42"/>
    </location>
</feature>
<evidence type="ECO:0000313" key="2">
    <source>
        <dbReference type="EMBL" id="KAK2815127.1"/>
    </source>
</evidence>
<evidence type="ECO:0000256" key="1">
    <source>
        <dbReference type="SAM" id="MobiDB-lite"/>
    </source>
</evidence>
<accession>A0AA88LGH4</accession>
<dbReference type="GO" id="GO:0048264">
    <property type="term" value="P:determination of ventral identity"/>
    <property type="evidence" value="ECO:0007669"/>
    <property type="project" value="TreeGrafter"/>
</dbReference>
<organism evidence="2 3">
    <name type="scientific">Tachysurus vachellii</name>
    <name type="common">Darkbarbel catfish</name>
    <name type="synonym">Pelteobagrus vachellii</name>
    <dbReference type="NCBI Taxonomy" id="175792"/>
    <lineage>
        <taxon>Eukaryota</taxon>
        <taxon>Metazoa</taxon>
        <taxon>Chordata</taxon>
        <taxon>Craniata</taxon>
        <taxon>Vertebrata</taxon>
        <taxon>Euteleostomi</taxon>
        <taxon>Actinopterygii</taxon>
        <taxon>Neopterygii</taxon>
        <taxon>Teleostei</taxon>
        <taxon>Ostariophysi</taxon>
        <taxon>Siluriformes</taxon>
        <taxon>Bagridae</taxon>
        <taxon>Tachysurus</taxon>
    </lineage>
</organism>
<feature type="compositionally biased region" description="Acidic residues" evidence="1">
    <location>
        <begin position="435"/>
        <end position="447"/>
    </location>
</feature>
<dbReference type="Proteomes" id="UP001187315">
    <property type="component" value="Unassembled WGS sequence"/>
</dbReference>
<gene>
    <name evidence="2" type="ORF">Q7C36_023393</name>
</gene>
<feature type="compositionally biased region" description="Acidic residues" evidence="1">
    <location>
        <begin position="282"/>
        <end position="303"/>
    </location>
</feature>
<name>A0AA88LGH4_TACVA</name>
<dbReference type="InterPro" id="IPR011990">
    <property type="entry name" value="TPR-like_helical_dom_sf"/>
</dbReference>
<dbReference type="GO" id="GO:0016020">
    <property type="term" value="C:membrane"/>
    <property type="evidence" value="ECO:0007669"/>
    <property type="project" value="TreeGrafter"/>
</dbReference>
<feature type="region of interest" description="Disordered" evidence="1">
    <location>
        <begin position="409"/>
        <end position="447"/>
    </location>
</feature>
<protein>
    <recommendedName>
        <fullName evidence="4">Assembly chaperone of rpl4</fullName>
    </recommendedName>
</protein>
<feature type="region of interest" description="Disordered" evidence="1">
    <location>
        <begin position="281"/>
        <end position="310"/>
    </location>
</feature>
<dbReference type="CDD" id="cd24142">
    <property type="entry name" value="ACL4-like"/>
    <property type="match status" value="1"/>
</dbReference>
<evidence type="ECO:0008006" key="4">
    <source>
        <dbReference type="Google" id="ProtNLM"/>
    </source>
</evidence>
<reference evidence="2" key="1">
    <citation type="submission" date="2023-08" db="EMBL/GenBank/DDBJ databases">
        <title>Pelteobagrus vachellii genome.</title>
        <authorList>
            <person name="Liu H."/>
        </authorList>
    </citation>
    <scope>NUCLEOTIDE SEQUENCE</scope>
    <source>
        <strain evidence="2">PRFRI_2022a</strain>
        <tissue evidence="2">Muscle</tissue>
    </source>
</reference>
<proteinExistence type="predicted"/>
<dbReference type="PANTHER" id="PTHR28654:SF1">
    <property type="entry name" value="AXIN INTERACTOR, DORSALIZATION-ASSOCIATED PROTEIN"/>
    <property type="match status" value="1"/>
</dbReference>
<dbReference type="Gene3D" id="1.25.40.10">
    <property type="entry name" value="Tetratricopeptide repeat domain"/>
    <property type="match status" value="2"/>
</dbReference>
<dbReference type="SUPFAM" id="SSF48452">
    <property type="entry name" value="TPR-like"/>
    <property type="match status" value="1"/>
</dbReference>
<dbReference type="AlphaFoldDB" id="A0AA88LGH4"/>
<feature type="compositionally biased region" description="Basic and acidic residues" evidence="1">
    <location>
        <begin position="31"/>
        <end position="42"/>
    </location>
</feature>
<sequence>MGGQAKAKKKEKPKRKENRKGPESTAISPQDRMKARMQERAKKKTAEKYSVDQLLEKTEECMDNFDFPMAKMFCQRALDIEPTNLTVLDMLGNICAELGDMDKAKQISFSLRWKRFCKFVGVCVGCLKWFSPLTSVKVFLKAVDLSPEEGHSKYMYLGQIHTGAEAVQYFSKGIEVMLKAMDKQAQEVSSMGAAALPPESPITEKDVSVAFCSVAEIFFTDLCMEEGAAERCKEAIEKALHYDQNNPEALQLMASYLFSTEKPEEGRDYLIKSVSSWLPSREEEEECSASLEQPDEDEDEEEEEKSKIPPYESRITTSKLLIEVEEFEMATDVLEGLLEEDDEVVQVWYLLGWLYYLQLDKPGAAEDSESLKKSARINLTKAKKLYIKLRCDDVPMSEHTEQLLGELGGELVAEDDADEAGPSVDDIGDDFIQSSEDEDDADDAMEH</sequence>
<dbReference type="EMBL" id="JAVHJS010000026">
    <property type="protein sequence ID" value="KAK2815127.1"/>
    <property type="molecule type" value="Genomic_DNA"/>
</dbReference>
<dbReference type="PANTHER" id="PTHR28654">
    <property type="entry name" value="AXIN INTERACTOR, DORSALIZATION-ASSOCIATED PROTEIN"/>
    <property type="match status" value="1"/>
</dbReference>
<dbReference type="GO" id="GO:0035091">
    <property type="term" value="F:phosphatidylinositol binding"/>
    <property type="evidence" value="ECO:0007669"/>
    <property type="project" value="TreeGrafter"/>
</dbReference>
<evidence type="ECO:0000313" key="3">
    <source>
        <dbReference type="Proteomes" id="UP001187315"/>
    </source>
</evidence>
<keyword evidence="3" id="KW-1185">Reference proteome</keyword>
<comment type="caution">
    <text evidence="2">The sequence shown here is derived from an EMBL/GenBank/DDBJ whole genome shotgun (WGS) entry which is preliminary data.</text>
</comment>